<organism evidence="1 2">
    <name type="scientific">Trichuris suis</name>
    <name type="common">pig whipworm</name>
    <dbReference type="NCBI Taxonomy" id="68888"/>
    <lineage>
        <taxon>Eukaryota</taxon>
        <taxon>Metazoa</taxon>
        <taxon>Ecdysozoa</taxon>
        <taxon>Nematoda</taxon>
        <taxon>Enoplea</taxon>
        <taxon>Dorylaimia</taxon>
        <taxon>Trichinellida</taxon>
        <taxon>Trichuridae</taxon>
        <taxon>Trichuris</taxon>
    </lineage>
</organism>
<proteinExistence type="predicted"/>
<evidence type="ECO:0000313" key="2">
    <source>
        <dbReference type="Proteomes" id="UP000030764"/>
    </source>
</evidence>
<accession>A0A085LY19</accession>
<gene>
    <name evidence="1" type="ORF">M513_09332</name>
</gene>
<dbReference type="Gene3D" id="3.10.10.10">
    <property type="entry name" value="HIV Type 1 Reverse Transcriptase, subunit A, domain 1"/>
    <property type="match status" value="1"/>
</dbReference>
<dbReference type="EMBL" id="KL363263">
    <property type="protein sequence ID" value="KFD49865.1"/>
    <property type="molecule type" value="Genomic_DNA"/>
</dbReference>
<protein>
    <submittedName>
        <fullName evidence="1">Uncharacterized protein</fullName>
    </submittedName>
</protein>
<keyword evidence="2" id="KW-1185">Reference proteome</keyword>
<name>A0A085LY19_9BILA</name>
<dbReference type="InterPro" id="IPR043502">
    <property type="entry name" value="DNA/RNA_pol_sf"/>
</dbReference>
<evidence type="ECO:0000313" key="1">
    <source>
        <dbReference type="EMBL" id="KFD49865.1"/>
    </source>
</evidence>
<dbReference type="SUPFAM" id="SSF56672">
    <property type="entry name" value="DNA/RNA polymerases"/>
    <property type="match status" value="1"/>
</dbReference>
<sequence>MGIARRSNSCWASPLHLVPKKEPGRWRPCGDYRRLNNITVCEYKLTKESLEQTNMSYTTRIGRHEIIYC</sequence>
<dbReference type="AlphaFoldDB" id="A0A085LY19"/>
<dbReference type="Proteomes" id="UP000030764">
    <property type="component" value="Unassembled WGS sequence"/>
</dbReference>
<reference evidence="1 2" key="1">
    <citation type="journal article" date="2014" name="Nat. Genet.">
        <title>Genome and transcriptome of the porcine whipworm Trichuris suis.</title>
        <authorList>
            <person name="Jex A.R."/>
            <person name="Nejsum P."/>
            <person name="Schwarz E.M."/>
            <person name="Hu L."/>
            <person name="Young N.D."/>
            <person name="Hall R.S."/>
            <person name="Korhonen P.K."/>
            <person name="Liao S."/>
            <person name="Thamsborg S."/>
            <person name="Xia J."/>
            <person name="Xu P."/>
            <person name="Wang S."/>
            <person name="Scheerlinck J.P."/>
            <person name="Hofmann A."/>
            <person name="Sternberg P.W."/>
            <person name="Wang J."/>
            <person name="Gasser R.B."/>
        </authorList>
    </citation>
    <scope>NUCLEOTIDE SEQUENCE [LARGE SCALE GENOMIC DNA]</scope>
    <source>
        <strain evidence="1">DCEP-RM93M</strain>
    </source>
</reference>